<dbReference type="Proteomes" id="UP000439903">
    <property type="component" value="Unassembled WGS sequence"/>
</dbReference>
<dbReference type="OrthoDB" id="6247875at2759"/>
<dbReference type="Gene3D" id="1.10.30.10">
    <property type="entry name" value="High mobility group box domain"/>
    <property type="match status" value="1"/>
</dbReference>
<evidence type="ECO:0000313" key="2">
    <source>
        <dbReference type="Proteomes" id="UP000439903"/>
    </source>
</evidence>
<sequence>MFDWKETEEVRFQWEKLDDRMKLEHMQDHPDYVYQPKKLGTKKLRKLSKSRDCNSSTFSSSSTTTFSTILPSDKNVSMADEAMITAIAESAFANSKFFLHRFFIR</sequence>
<protein>
    <submittedName>
        <fullName evidence="1">Mating type protein MAT-2</fullName>
    </submittedName>
</protein>
<reference evidence="1 2" key="1">
    <citation type="journal article" date="2019" name="Environ. Microbiol.">
        <title>At the nexus of three kingdoms: the genome of the mycorrhizal fungus Gigaspora margarita provides insights into plant, endobacterial and fungal interactions.</title>
        <authorList>
            <person name="Venice F."/>
            <person name="Ghignone S."/>
            <person name="Salvioli di Fossalunga A."/>
            <person name="Amselem J."/>
            <person name="Novero M."/>
            <person name="Xianan X."/>
            <person name="Sedzielewska Toro K."/>
            <person name="Morin E."/>
            <person name="Lipzen A."/>
            <person name="Grigoriev I.V."/>
            <person name="Henrissat B."/>
            <person name="Martin F.M."/>
            <person name="Bonfante P."/>
        </authorList>
    </citation>
    <scope>NUCLEOTIDE SEQUENCE [LARGE SCALE GENOMIC DNA]</scope>
    <source>
        <strain evidence="1 2">BEG34</strain>
    </source>
</reference>
<dbReference type="InterPro" id="IPR036910">
    <property type="entry name" value="HMG_box_dom_sf"/>
</dbReference>
<evidence type="ECO:0000313" key="1">
    <source>
        <dbReference type="EMBL" id="KAF0507677.1"/>
    </source>
</evidence>
<organism evidence="1 2">
    <name type="scientific">Gigaspora margarita</name>
    <dbReference type="NCBI Taxonomy" id="4874"/>
    <lineage>
        <taxon>Eukaryota</taxon>
        <taxon>Fungi</taxon>
        <taxon>Fungi incertae sedis</taxon>
        <taxon>Mucoromycota</taxon>
        <taxon>Glomeromycotina</taxon>
        <taxon>Glomeromycetes</taxon>
        <taxon>Diversisporales</taxon>
        <taxon>Gigasporaceae</taxon>
        <taxon>Gigaspora</taxon>
    </lineage>
</organism>
<name>A0A8H4EKX8_GIGMA</name>
<dbReference type="SUPFAM" id="SSF47095">
    <property type="entry name" value="HMG-box"/>
    <property type="match status" value="1"/>
</dbReference>
<comment type="caution">
    <text evidence="1">The sequence shown here is derived from an EMBL/GenBank/DDBJ whole genome shotgun (WGS) entry which is preliminary data.</text>
</comment>
<keyword evidence="2" id="KW-1185">Reference proteome</keyword>
<accession>A0A8H4EKX8</accession>
<proteinExistence type="predicted"/>
<gene>
    <name evidence="1" type="ORF">F8M41_018963</name>
</gene>
<dbReference type="AlphaFoldDB" id="A0A8H4EKX8"/>
<dbReference type="EMBL" id="WTPW01000478">
    <property type="protein sequence ID" value="KAF0507677.1"/>
    <property type="molecule type" value="Genomic_DNA"/>
</dbReference>